<keyword evidence="2" id="KW-1185">Reference proteome</keyword>
<evidence type="ECO:0000313" key="1">
    <source>
        <dbReference type="EMBL" id="KAJ8722238.1"/>
    </source>
</evidence>
<dbReference type="EMBL" id="CM056792">
    <property type="protein sequence ID" value="KAJ8722238.1"/>
    <property type="molecule type" value="Genomic_DNA"/>
</dbReference>
<sequence>MDHNSMLKDYVKDLNNNQIDVLEYCSNMSCIEKCCGKDEIIDIMTNNCMNRKKLFKMRRNVAHLDSEINYSTNILSSGDGKNQSKKNFFFVHRDIFNGTAEVGDVEYNIVEDGSLWIKDRSNSKWYNVERLQYCIDYKLVLSEGKTAVKIIIRRITEDMGTMKLIQTIEIVGVAISSICLLFVLLVYSLILDDRKFVDFIMMAYTFSLLLAFTTKLVVTFVIMQPVPPVPPMTFCKIICPVTYFAFLSSICWLTAFAIACFLTFRPFKNQHYSNRSEWRKFKRYSLFALGTPFLLTVIVTVLDNLPNLDIVPPPFQQCFISGLSTDLYYKIPIGILIIINIVIFCITVYNMKKSDKNKKIDIVTFTKLCVMMGVFWFLELLPPVNKVWAYILVNSINLLIGVIIFYLYIGIKKSILQKLCEKLNIQNKRSQERSRSLITSTTGLSSLIFRKTSLNQRQSIEHRLERYTTSIELLRNCPQGENSRVAGEDNIGTPVPTSNNGLADT</sequence>
<comment type="caution">
    <text evidence="1">The sequence shown here is derived from an EMBL/GenBank/DDBJ whole genome shotgun (WGS) entry which is preliminary data.</text>
</comment>
<dbReference type="Proteomes" id="UP001231649">
    <property type="component" value="Chromosome 16"/>
</dbReference>
<evidence type="ECO:0000313" key="2">
    <source>
        <dbReference type="Proteomes" id="UP001231649"/>
    </source>
</evidence>
<accession>A0ACC2QTL7</accession>
<protein>
    <submittedName>
        <fullName evidence="1">Uncharacterized protein</fullName>
    </submittedName>
</protein>
<gene>
    <name evidence="1" type="ORF">PYW08_004640</name>
</gene>
<organism evidence="1 2">
    <name type="scientific">Mythimna loreyi</name>
    <dbReference type="NCBI Taxonomy" id="667449"/>
    <lineage>
        <taxon>Eukaryota</taxon>
        <taxon>Metazoa</taxon>
        <taxon>Ecdysozoa</taxon>
        <taxon>Arthropoda</taxon>
        <taxon>Hexapoda</taxon>
        <taxon>Insecta</taxon>
        <taxon>Pterygota</taxon>
        <taxon>Neoptera</taxon>
        <taxon>Endopterygota</taxon>
        <taxon>Lepidoptera</taxon>
        <taxon>Glossata</taxon>
        <taxon>Ditrysia</taxon>
        <taxon>Noctuoidea</taxon>
        <taxon>Noctuidae</taxon>
        <taxon>Noctuinae</taxon>
        <taxon>Hadenini</taxon>
        <taxon>Mythimna</taxon>
    </lineage>
</organism>
<reference evidence="1" key="1">
    <citation type="submission" date="2023-03" db="EMBL/GenBank/DDBJ databases">
        <title>Chromosome-level genomes of two armyworms, Mythimna separata and Mythimna loreyi, provide insights into the biosynthesis and reception of sex pheromones.</title>
        <authorList>
            <person name="Zhao H."/>
        </authorList>
    </citation>
    <scope>NUCLEOTIDE SEQUENCE</scope>
    <source>
        <strain evidence="1">BeijingLab</strain>
    </source>
</reference>
<name>A0ACC2QTL7_9NEOP</name>
<proteinExistence type="predicted"/>